<sequence>MMIAFAEFMDTRFPDATRSLTLTEGVNVLSALTGVAQHHVVAALELEPSFFLSNSVRGTTSGISTTALCCWLRLLADPTDKAESWWDAPDVYVRGAATEDGEGNGKAADRASHNTAGVKGVFQPARSAQPPQPASSSQRSGDHCCREVSMQPTRNSGSWREVSDGRPSSVTTEMPRAAATNIIATNCVTPVPSRQVSQGTAPSMEQVVAGAISELDVLADVLSHTDRCTADVAQVKEIRETARRCEDIVLHEDRARSPLPVQPRVYYVAAEAKRQQQLPPLPPSTTLAELESYVHRGKRTKVCLQFIRTGTCSYGARCLFHHPDPCAVFQTSRHHNFAFPSA</sequence>
<keyword evidence="2 4" id="KW-0863">Zinc-finger</keyword>
<evidence type="ECO:0000313" key="7">
    <source>
        <dbReference type="EMBL" id="KPI85098.1"/>
    </source>
</evidence>
<keyword evidence="8" id="KW-1185">Reference proteome</keyword>
<evidence type="ECO:0000313" key="8">
    <source>
        <dbReference type="Proteomes" id="UP000038009"/>
    </source>
</evidence>
<feature type="region of interest" description="Disordered" evidence="5">
    <location>
        <begin position="124"/>
        <end position="172"/>
    </location>
</feature>
<dbReference type="InterPro" id="IPR000571">
    <property type="entry name" value="Znf_CCCH"/>
</dbReference>
<keyword evidence="1 4" id="KW-0479">Metal-binding</keyword>
<evidence type="ECO:0000256" key="3">
    <source>
        <dbReference type="ARBA" id="ARBA00022833"/>
    </source>
</evidence>
<name>A0A0N1PD74_LEPSE</name>
<evidence type="ECO:0000256" key="5">
    <source>
        <dbReference type="SAM" id="MobiDB-lite"/>
    </source>
</evidence>
<gene>
    <name evidence="7" type="ORF">ABL78_5864</name>
</gene>
<dbReference type="EMBL" id="LJSK01000209">
    <property type="protein sequence ID" value="KPI85098.1"/>
    <property type="molecule type" value="Genomic_DNA"/>
</dbReference>
<dbReference type="PROSITE" id="PS50103">
    <property type="entry name" value="ZF_C3H1"/>
    <property type="match status" value="1"/>
</dbReference>
<dbReference type="InterPro" id="IPR036855">
    <property type="entry name" value="Znf_CCCH_sf"/>
</dbReference>
<dbReference type="Pfam" id="PF00642">
    <property type="entry name" value="zf-CCCH"/>
    <property type="match status" value="1"/>
</dbReference>
<dbReference type="GO" id="GO:0008270">
    <property type="term" value="F:zinc ion binding"/>
    <property type="evidence" value="ECO:0007669"/>
    <property type="project" value="UniProtKB-KW"/>
</dbReference>
<feature type="zinc finger region" description="C3H1-type" evidence="4">
    <location>
        <begin position="297"/>
        <end position="325"/>
    </location>
</feature>
<protein>
    <recommendedName>
        <fullName evidence="6">C3H1-type domain-containing protein</fullName>
    </recommendedName>
</protein>
<organism evidence="7 8">
    <name type="scientific">Leptomonas seymouri</name>
    <dbReference type="NCBI Taxonomy" id="5684"/>
    <lineage>
        <taxon>Eukaryota</taxon>
        <taxon>Discoba</taxon>
        <taxon>Euglenozoa</taxon>
        <taxon>Kinetoplastea</taxon>
        <taxon>Metakinetoplastina</taxon>
        <taxon>Trypanosomatida</taxon>
        <taxon>Trypanosomatidae</taxon>
        <taxon>Leishmaniinae</taxon>
        <taxon>Leptomonas</taxon>
    </lineage>
</organism>
<dbReference type="SUPFAM" id="SSF90229">
    <property type="entry name" value="CCCH zinc finger"/>
    <property type="match status" value="1"/>
</dbReference>
<dbReference type="OrthoDB" id="411372at2759"/>
<evidence type="ECO:0000256" key="1">
    <source>
        <dbReference type="ARBA" id="ARBA00022723"/>
    </source>
</evidence>
<evidence type="ECO:0000256" key="4">
    <source>
        <dbReference type="PROSITE-ProRule" id="PRU00723"/>
    </source>
</evidence>
<dbReference type="Proteomes" id="UP000038009">
    <property type="component" value="Unassembled WGS sequence"/>
</dbReference>
<dbReference type="Gene3D" id="6.10.250.3220">
    <property type="match status" value="1"/>
</dbReference>
<proteinExistence type="predicted"/>
<keyword evidence="3 4" id="KW-0862">Zinc</keyword>
<feature type="compositionally biased region" description="Low complexity" evidence="5">
    <location>
        <begin position="124"/>
        <end position="139"/>
    </location>
</feature>
<dbReference type="SMART" id="SM00356">
    <property type="entry name" value="ZnF_C3H1"/>
    <property type="match status" value="1"/>
</dbReference>
<dbReference type="OMA" id="RCLYHHP"/>
<accession>A0A0N1PD74</accession>
<dbReference type="AlphaFoldDB" id="A0A0N1PD74"/>
<evidence type="ECO:0000256" key="2">
    <source>
        <dbReference type="ARBA" id="ARBA00022771"/>
    </source>
</evidence>
<comment type="caution">
    <text evidence="7">The sequence shown here is derived from an EMBL/GenBank/DDBJ whole genome shotgun (WGS) entry which is preliminary data.</text>
</comment>
<evidence type="ECO:0000259" key="6">
    <source>
        <dbReference type="PROSITE" id="PS50103"/>
    </source>
</evidence>
<dbReference type="VEuPathDB" id="TriTrypDB:Lsey_0209_0220"/>
<feature type="domain" description="C3H1-type" evidence="6">
    <location>
        <begin position="297"/>
        <end position="325"/>
    </location>
</feature>
<reference evidence="7 8" key="1">
    <citation type="journal article" date="2015" name="PLoS Pathog.">
        <title>Leptomonas seymouri: Adaptations to the Dixenous Life Cycle Analyzed by Genome Sequencing, Transcriptome Profiling and Co-infection with Leishmania donovani.</title>
        <authorList>
            <person name="Kraeva N."/>
            <person name="Butenko A."/>
            <person name="Hlavacova J."/>
            <person name="Kostygov A."/>
            <person name="Myskova J."/>
            <person name="Grybchuk D."/>
            <person name="Lestinova T."/>
            <person name="Votypka J."/>
            <person name="Volf P."/>
            <person name="Opperdoes F."/>
            <person name="Flegontov P."/>
            <person name="Lukes J."/>
            <person name="Yurchenko V."/>
        </authorList>
    </citation>
    <scope>NUCLEOTIDE SEQUENCE [LARGE SCALE GENOMIC DNA]</scope>
    <source>
        <strain evidence="7 8">ATCC 30220</strain>
    </source>
</reference>